<dbReference type="Proteomes" id="UP001501638">
    <property type="component" value="Unassembled WGS sequence"/>
</dbReference>
<dbReference type="EMBL" id="BAAASZ010000028">
    <property type="protein sequence ID" value="GAA2453990.1"/>
    <property type="molecule type" value="Genomic_DNA"/>
</dbReference>
<keyword evidence="1" id="KW-1133">Transmembrane helix</keyword>
<keyword evidence="1" id="KW-0472">Membrane</keyword>
<dbReference type="RefSeq" id="WP_344325868.1">
    <property type="nucleotide sequence ID" value="NZ_BAAASZ010000028.1"/>
</dbReference>
<organism evidence="2 3">
    <name type="scientific">Streptomyces macrosporus</name>
    <dbReference type="NCBI Taxonomy" id="44032"/>
    <lineage>
        <taxon>Bacteria</taxon>
        <taxon>Bacillati</taxon>
        <taxon>Actinomycetota</taxon>
        <taxon>Actinomycetes</taxon>
        <taxon>Kitasatosporales</taxon>
        <taxon>Streptomycetaceae</taxon>
        <taxon>Streptomyces</taxon>
    </lineage>
</organism>
<accession>A0ABP5XI31</accession>
<evidence type="ECO:0000256" key="1">
    <source>
        <dbReference type="SAM" id="Phobius"/>
    </source>
</evidence>
<reference evidence="3" key="1">
    <citation type="journal article" date="2019" name="Int. J. Syst. Evol. Microbiol.">
        <title>The Global Catalogue of Microorganisms (GCM) 10K type strain sequencing project: providing services to taxonomists for standard genome sequencing and annotation.</title>
        <authorList>
            <consortium name="The Broad Institute Genomics Platform"/>
            <consortium name="The Broad Institute Genome Sequencing Center for Infectious Disease"/>
            <person name="Wu L."/>
            <person name="Ma J."/>
        </authorList>
    </citation>
    <scope>NUCLEOTIDE SEQUENCE [LARGE SCALE GENOMIC DNA]</scope>
    <source>
        <strain evidence="3">JCM 6305</strain>
    </source>
</reference>
<evidence type="ECO:0000313" key="2">
    <source>
        <dbReference type="EMBL" id="GAA2453990.1"/>
    </source>
</evidence>
<feature type="transmembrane region" description="Helical" evidence="1">
    <location>
        <begin position="15"/>
        <end position="42"/>
    </location>
</feature>
<name>A0ABP5XI31_9ACTN</name>
<comment type="caution">
    <text evidence="2">The sequence shown here is derived from an EMBL/GenBank/DDBJ whole genome shotgun (WGS) entry which is preliminary data.</text>
</comment>
<protein>
    <submittedName>
        <fullName evidence="2">Uncharacterized protein</fullName>
    </submittedName>
</protein>
<proteinExistence type="predicted"/>
<gene>
    <name evidence="2" type="ORF">GCM10010405_42260</name>
</gene>
<keyword evidence="1" id="KW-0812">Transmembrane</keyword>
<feature type="transmembrane region" description="Helical" evidence="1">
    <location>
        <begin position="54"/>
        <end position="73"/>
    </location>
</feature>
<sequence>MNSTARTRASRGTDALVAVLLFLLDAALVGVLLYLTAVSYGFDVVPDREAAAGMAGKAAVACAVGAVVTAVPAARARAWIVFTVQAVALGGSTLFFVLLAVR</sequence>
<feature type="transmembrane region" description="Helical" evidence="1">
    <location>
        <begin position="79"/>
        <end position="101"/>
    </location>
</feature>
<keyword evidence="3" id="KW-1185">Reference proteome</keyword>
<evidence type="ECO:0000313" key="3">
    <source>
        <dbReference type="Proteomes" id="UP001501638"/>
    </source>
</evidence>